<keyword evidence="5" id="KW-0545">Nucleotide biosynthesis</keyword>
<dbReference type="EC" id="2.7.4.9" evidence="3"/>
<gene>
    <name evidence="10" type="ORF">VaNZ11_013743</name>
</gene>
<dbReference type="PANTHER" id="PTHR10344:SF1">
    <property type="entry name" value="THYMIDYLATE KINASE"/>
    <property type="match status" value="1"/>
</dbReference>
<dbReference type="NCBIfam" id="TIGR00041">
    <property type="entry name" value="DTMP_kinase"/>
    <property type="match status" value="1"/>
</dbReference>
<feature type="domain" description="Thymidylate kinase-like" evidence="9">
    <location>
        <begin position="48"/>
        <end position="202"/>
    </location>
</feature>
<dbReference type="InterPro" id="IPR018094">
    <property type="entry name" value="Thymidylate_kinase"/>
</dbReference>
<name>A0ABQ5SHN7_9CHLO</name>
<feature type="non-terminal residue" evidence="10">
    <location>
        <position position="203"/>
    </location>
</feature>
<evidence type="ECO:0000256" key="2">
    <source>
        <dbReference type="ARBA" id="ARBA00009776"/>
    </source>
</evidence>
<comment type="caution">
    <text evidence="10">The sequence shown here is derived from an EMBL/GenBank/DDBJ whole genome shotgun (WGS) entry which is preliminary data.</text>
</comment>
<dbReference type="PANTHER" id="PTHR10344">
    <property type="entry name" value="THYMIDYLATE KINASE"/>
    <property type="match status" value="1"/>
</dbReference>
<comment type="pathway">
    <text evidence="1">Pyrimidine metabolism; dTTP biosynthesis.</text>
</comment>
<dbReference type="InterPro" id="IPR018095">
    <property type="entry name" value="Thymidylate_kin_CS"/>
</dbReference>
<dbReference type="CDD" id="cd01672">
    <property type="entry name" value="TMPK"/>
    <property type="match status" value="1"/>
</dbReference>
<evidence type="ECO:0000259" key="9">
    <source>
        <dbReference type="Pfam" id="PF02223"/>
    </source>
</evidence>
<keyword evidence="11" id="KW-1185">Reference proteome</keyword>
<evidence type="ECO:0000256" key="1">
    <source>
        <dbReference type="ARBA" id="ARBA00004992"/>
    </source>
</evidence>
<evidence type="ECO:0000256" key="3">
    <source>
        <dbReference type="ARBA" id="ARBA00012980"/>
    </source>
</evidence>
<keyword evidence="8" id="KW-0067">ATP-binding</keyword>
<evidence type="ECO:0000256" key="7">
    <source>
        <dbReference type="ARBA" id="ARBA00022777"/>
    </source>
</evidence>
<proteinExistence type="inferred from homology"/>
<evidence type="ECO:0000256" key="8">
    <source>
        <dbReference type="ARBA" id="ARBA00022840"/>
    </source>
</evidence>
<organism evidence="10 11">
    <name type="scientific">Volvox africanus</name>
    <dbReference type="NCBI Taxonomy" id="51714"/>
    <lineage>
        <taxon>Eukaryota</taxon>
        <taxon>Viridiplantae</taxon>
        <taxon>Chlorophyta</taxon>
        <taxon>core chlorophytes</taxon>
        <taxon>Chlorophyceae</taxon>
        <taxon>CS clade</taxon>
        <taxon>Chlamydomonadales</taxon>
        <taxon>Volvocaceae</taxon>
        <taxon>Volvox</taxon>
    </lineage>
</organism>
<reference evidence="10 11" key="1">
    <citation type="journal article" date="2023" name="IScience">
        <title>Expanded male sex-determining region conserved during the evolution of homothallism in the green alga Volvox.</title>
        <authorList>
            <person name="Yamamoto K."/>
            <person name="Matsuzaki R."/>
            <person name="Mahakham W."/>
            <person name="Heman W."/>
            <person name="Sekimoto H."/>
            <person name="Kawachi M."/>
            <person name="Minakuchi Y."/>
            <person name="Toyoda A."/>
            <person name="Nozaki H."/>
        </authorList>
    </citation>
    <scope>NUCLEOTIDE SEQUENCE [LARGE SCALE GENOMIC DNA]</scope>
    <source>
        <strain evidence="10 11">NIES-4468</strain>
    </source>
</reference>
<dbReference type="PROSITE" id="PS01331">
    <property type="entry name" value="THYMIDYLATE_KINASE"/>
    <property type="match status" value="1"/>
</dbReference>
<accession>A0ABQ5SHN7</accession>
<dbReference type="Pfam" id="PF02223">
    <property type="entry name" value="Thymidylate_kin"/>
    <property type="match status" value="1"/>
</dbReference>
<comment type="similarity">
    <text evidence="2">Belongs to the thymidylate kinase family.</text>
</comment>
<dbReference type="EMBL" id="BSDZ01000080">
    <property type="protein sequence ID" value="GLI69174.1"/>
    <property type="molecule type" value="Genomic_DNA"/>
</dbReference>
<dbReference type="Proteomes" id="UP001165090">
    <property type="component" value="Unassembled WGS sequence"/>
</dbReference>
<evidence type="ECO:0000256" key="5">
    <source>
        <dbReference type="ARBA" id="ARBA00022727"/>
    </source>
</evidence>
<dbReference type="SUPFAM" id="SSF52540">
    <property type="entry name" value="P-loop containing nucleoside triphosphate hydrolases"/>
    <property type="match status" value="1"/>
</dbReference>
<protein>
    <recommendedName>
        <fullName evidence="3">dTMP kinase</fullName>
        <ecNumber evidence="3">2.7.4.9</ecNumber>
    </recommendedName>
</protein>
<keyword evidence="6" id="KW-0547">Nucleotide-binding</keyword>
<keyword evidence="7" id="KW-0418">Kinase</keyword>
<dbReference type="InterPro" id="IPR039430">
    <property type="entry name" value="Thymidylate_kin-like_dom"/>
</dbReference>
<evidence type="ECO:0000256" key="6">
    <source>
        <dbReference type="ARBA" id="ARBA00022741"/>
    </source>
</evidence>
<sequence length="203" mass="22578">MTAFGAVRVWPGLPRASIVPYLARNILPVHCKCVATAASASRGALIVFEGIDRCGKSTQSSMLVSNLRSRRINVEHWRFPDRSTMIGHTINDYLRNGVQQDDTAIHLLFTANRFEKRKEMLRLLAGGTTLILDRYSYSGVAYSAAKGISHLDSEYCRSVEVGLPAADLVVFMEMPPEQAAARGGFGAERYETLAFQRKARRRV</sequence>
<dbReference type="InterPro" id="IPR027417">
    <property type="entry name" value="P-loop_NTPase"/>
</dbReference>
<dbReference type="Gene3D" id="3.40.50.300">
    <property type="entry name" value="P-loop containing nucleotide triphosphate hydrolases"/>
    <property type="match status" value="1"/>
</dbReference>
<keyword evidence="4" id="KW-0808">Transferase</keyword>
<evidence type="ECO:0000256" key="4">
    <source>
        <dbReference type="ARBA" id="ARBA00022679"/>
    </source>
</evidence>
<evidence type="ECO:0000313" key="11">
    <source>
        <dbReference type="Proteomes" id="UP001165090"/>
    </source>
</evidence>
<evidence type="ECO:0000313" key="10">
    <source>
        <dbReference type="EMBL" id="GLI69174.1"/>
    </source>
</evidence>